<keyword evidence="1" id="KW-0472">Membrane</keyword>
<feature type="transmembrane region" description="Helical" evidence="1">
    <location>
        <begin position="155"/>
        <end position="176"/>
    </location>
</feature>
<reference evidence="2 3" key="1">
    <citation type="journal article" date="2019" name="Int. J. Syst. Evol. Microbiol.">
        <title>The Global Catalogue of Microorganisms (GCM) 10K type strain sequencing project: providing services to taxonomists for standard genome sequencing and annotation.</title>
        <authorList>
            <consortium name="The Broad Institute Genomics Platform"/>
            <consortium name="The Broad Institute Genome Sequencing Center for Infectious Disease"/>
            <person name="Wu L."/>
            <person name="Ma J."/>
        </authorList>
    </citation>
    <scope>NUCLEOTIDE SEQUENCE [LARGE SCALE GENOMIC DNA]</scope>
    <source>
        <strain evidence="2 3">DT72</strain>
    </source>
</reference>
<dbReference type="PRINTS" id="PR00173">
    <property type="entry name" value="EDTRNSPORT"/>
</dbReference>
<evidence type="ECO:0000313" key="2">
    <source>
        <dbReference type="EMBL" id="MFC7080293.1"/>
    </source>
</evidence>
<name>A0ABD5WR49_9EURY</name>
<keyword evidence="1" id="KW-1133">Transmembrane helix</keyword>
<proteinExistence type="predicted"/>
<feature type="transmembrane region" description="Helical" evidence="1">
    <location>
        <begin position="71"/>
        <end position="92"/>
    </location>
</feature>
<organism evidence="2 3">
    <name type="scientific">Halorussus caseinilyticus</name>
    <dbReference type="NCBI Taxonomy" id="3034025"/>
    <lineage>
        <taxon>Archaea</taxon>
        <taxon>Methanobacteriati</taxon>
        <taxon>Methanobacteriota</taxon>
        <taxon>Stenosarchaea group</taxon>
        <taxon>Halobacteria</taxon>
        <taxon>Halobacteriales</taxon>
        <taxon>Haladaptataceae</taxon>
        <taxon>Halorussus</taxon>
    </lineage>
</organism>
<evidence type="ECO:0000313" key="3">
    <source>
        <dbReference type="Proteomes" id="UP001596407"/>
    </source>
</evidence>
<accession>A0ABD5WR49</accession>
<dbReference type="InterPro" id="IPR055941">
    <property type="entry name" value="DUF7519"/>
</dbReference>
<dbReference type="Pfam" id="PF24363">
    <property type="entry name" value="DUF7519"/>
    <property type="match status" value="1"/>
</dbReference>
<feature type="transmembrane region" description="Helical" evidence="1">
    <location>
        <begin position="451"/>
        <end position="468"/>
    </location>
</feature>
<feature type="transmembrane region" description="Helical" evidence="1">
    <location>
        <begin position="39"/>
        <end position="64"/>
    </location>
</feature>
<feature type="transmembrane region" description="Helical" evidence="1">
    <location>
        <begin position="522"/>
        <end position="543"/>
    </location>
</feature>
<feature type="transmembrane region" description="Helical" evidence="1">
    <location>
        <begin position="207"/>
        <end position="226"/>
    </location>
</feature>
<gene>
    <name evidence="2" type="ORF">ACFQJ6_09385</name>
</gene>
<comment type="caution">
    <text evidence="2">The sequence shown here is derived from an EMBL/GenBank/DDBJ whole genome shotgun (WGS) entry which is preliminary data.</text>
</comment>
<feature type="transmembrane region" description="Helical" evidence="1">
    <location>
        <begin position="489"/>
        <end position="510"/>
    </location>
</feature>
<dbReference type="Proteomes" id="UP001596407">
    <property type="component" value="Unassembled WGS sequence"/>
</dbReference>
<dbReference type="GeneID" id="79303089"/>
<evidence type="ECO:0000256" key="1">
    <source>
        <dbReference type="SAM" id="Phobius"/>
    </source>
</evidence>
<keyword evidence="3" id="KW-1185">Reference proteome</keyword>
<feature type="transmembrane region" description="Helical" evidence="1">
    <location>
        <begin position="336"/>
        <end position="356"/>
    </location>
</feature>
<evidence type="ECO:0008006" key="4">
    <source>
        <dbReference type="Google" id="ProtNLM"/>
    </source>
</evidence>
<sequence>MTASELDDATDTETNWAPTRASTAVALAGTAGGVAALSAAAGVTTGAVVAAAGATCLAVALWLLTFEQWRVPAAFAASLLLVPAGAGVATGIGYESLVAFAESFPAASKTRVVGQILHIVGVMAVLWGSTVGVFGAASSVRGVATTRSVSRCLRLVTRVALLPANLFLALAGHALVTNFEPGVFGVVGDFVAAATDWLLAPEPGSVHLFQFGVLSAAASLGVYLALRDLPTRELAGEASVGGVRVADALDVVRKGLGALVVLAVLSVPPAVVVEFVVPAEVGLNILPPAGHDLLVALTSSAGLRTLLWWVTLVSGALAGVATLVRRSSRARTRDLLAGYAPFAAGLVVVAGVAVVHRPVFDALVGFVAGRLEPPLSGRFRDLAAGVAEFYGTETVVLGLTAGVLVLAAGAVFALYVAFALRAVSDRAAGPSLAGGGLFLAAAFAGTLETPLWVVLGGVVAALVVWDAGSFATTLGSEVGRRAETRRVELLHGLTALSVGGAAALAATGLVGVVPTGTTSSELGGLSVALLGAVGGVVLLVMALR</sequence>
<protein>
    <recommendedName>
        <fullName evidence="4">Glycosyl transferase</fullName>
    </recommendedName>
</protein>
<keyword evidence="1" id="KW-0812">Transmembrane</keyword>
<feature type="transmembrane region" description="Helical" evidence="1">
    <location>
        <begin position="112"/>
        <end position="134"/>
    </location>
</feature>
<feature type="transmembrane region" description="Helical" evidence="1">
    <location>
        <begin position="427"/>
        <end position="445"/>
    </location>
</feature>
<dbReference type="EMBL" id="JBHSZH010000005">
    <property type="protein sequence ID" value="MFC7080293.1"/>
    <property type="molecule type" value="Genomic_DNA"/>
</dbReference>
<feature type="transmembrane region" description="Helical" evidence="1">
    <location>
        <begin position="395"/>
        <end position="420"/>
    </location>
</feature>
<feature type="transmembrane region" description="Helical" evidence="1">
    <location>
        <begin position="306"/>
        <end position="324"/>
    </location>
</feature>
<dbReference type="AlphaFoldDB" id="A0ABD5WR49"/>
<feature type="transmembrane region" description="Helical" evidence="1">
    <location>
        <begin position="256"/>
        <end position="277"/>
    </location>
</feature>
<dbReference type="RefSeq" id="WP_276281860.1">
    <property type="nucleotide sequence ID" value="NZ_CP119809.1"/>
</dbReference>